<dbReference type="Gene3D" id="3.90.1200.10">
    <property type="match status" value="1"/>
</dbReference>
<sequence length="361" mass="41970">MLTAHADFTLINGSGEFIINEIKAETLTQVLSKMLNTEIAHADFQTKQLHGGTVGDVQLVSGNAKTADGGTLPYKIVVKTQKKWERYGDPQSWRREYDFYISNFGALFSESFRWPQCYHAEMSEEENETQIWMEYIEGISGLDLTGDMYEHAAEGLGRFQGQLYAEQPAFLQNMTNLSKVDYMKNFYFHYRSWNRVYDYIRSDDCEIPKHICNMLIEIDASADEIINRIEKLPIVLCHRDFWVTNLIYSDGKITLIDWDTTGLGYLGEDMASLIADEADIEHMVEYYHRCIPAYYKGFSEYADISHIADNCIYEMILLMFGYRLVEWFMDAASGNKLQETNDERTLHLLTLQKIFEMRNEQ</sequence>
<proteinExistence type="predicted"/>
<dbReference type="InterPro" id="IPR052961">
    <property type="entry name" value="Oxido-Kinase-like_Enzymes"/>
</dbReference>
<reference evidence="2 3" key="1">
    <citation type="submission" date="2021-03" db="EMBL/GenBank/DDBJ databases">
        <title>Antimicrobial resistance genes in bacteria isolated from Japanese honey, and their potential for conferring macrolide and lincosamide resistance in the American foulbrood pathogen Paenibacillus larvae.</title>
        <authorList>
            <person name="Okamoto M."/>
            <person name="Kumagai M."/>
            <person name="Kanamori H."/>
            <person name="Takamatsu D."/>
        </authorList>
    </citation>
    <scope>NUCLEOTIDE SEQUENCE [LARGE SCALE GENOMIC DNA]</scope>
    <source>
        <strain evidence="2 3">J42TS3</strain>
    </source>
</reference>
<dbReference type="EMBL" id="BOSL01000008">
    <property type="protein sequence ID" value="GIP53781.1"/>
    <property type="molecule type" value="Genomic_DNA"/>
</dbReference>
<accession>A0ABQ4MCQ2</accession>
<dbReference type="PANTHER" id="PTHR23020">
    <property type="entry name" value="UNCHARACTERIZED NUCLEAR HORMONE RECEPTOR-RELATED"/>
    <property type="match status" value="1"/>
</dbReference>
<organism evidence="2 3">
    <name type="scientific">Paenibacillus vini</name>
    <dbReference type="NCBI Taxonomy" id="1476024"/>
    <lineage>
        <taxon>Bacteria</taxon>
        <taxon>Bacillati</taxon>
        <taxon>Bacillota</taxon>
        <taxon>Bacilli</taxon>
        <taxon>Bacillales</taxon>
        <taxon>Paenibacillaceae</taxon>
        <taxon>Paenibacillus</taxon>
    </lineage>
</organism>
<gene>
    <name evidence="2" type="ORF">J42TS3_28160</name>
</gene>
<dbReference type="InterPro" id="IPR002575">
    <property type="entry name" value="Aminoglycoside_PTrfase"/>
</dbReference>
<evidence type="ECO:0000259" key="1">
    <source>
        <dbReference type="Pfam" id="PF01636"/>
    </source>
</evidence>
<feature type="domain" description="Aminoglycoside phosphotransferase" evidence="1">
    <location>
        <begin position="113"/>
        <end position="279"/>
    </location>
</feature>
<dbReference type="InterPro" id="IPR011009">
    <property type="entry name" value="Kinase-like_dom_sf"/>
</dbReference>
<evidence type="ECO:0000313" key="2">
    <source>
        <dbReference type="EMBL" id="GIP53781.1"/>
    </source>
</evidence>
<name>A0ABQ4MCQ2_9BACL</name>
<comment type="caution">
    <text evidence="2">The sequence shown here is derived from an EMBL/GenBank/DDBJ whole genome shotgun (WGS) entry which is preliminary data.</text>
</comment>
<evidence type="ECO:0000313" key="3">
    <source>
        <dbReference type="Proteomes" id="UP000679992"/>
    </source>
</evidence>
<protein>
    <recommendedName>
        <fullName evidence="1">Aminoglycoside phosphotransferase domain-containing protein</fullName>
    </recommendedName>
</protein>
<dbReference type="PANTHER" id="PTHR23020:SF41">
    <property type="entry name" value="AMINOGLYCOSIDE PHOSPHOTRANSFERASE DOMAIN-CONTAINING PROTEIN"/>
    <property type="match status" value="1"/>
</dbReference>
<keyword evidence="3" id="KW-1185">Reference proteome</keyword>
<dbReference type="Pfam" id="PF01636">
    <property type="entry name" value="APH"/>
    <property type="match status" value="1"/>
</dbReference>
<dbReference type="Proteomes" id="UP000679992">
    <property type="component" value="Unassembled WGS sequence"/>
</dbReference>
<dbReference type="SUPFAM" id="SSF56112">
    <property type="entry name" value="Protein kinase-like (PK-like)"/>
    <property type="match status" value="1"/>
</dbReference>